<evidence type="ECO:0000256" key="3">
    <source>
        <dbReference type="ARBA" id="ARBA00023002"/>
    </source>
</evidence>
<protein>
    <submittedName>
        <fullName evidence="7">Aldo/keto reductase</fullName>
    </submittedName>
</protein>
<accession>A0A413J0I3</accession>
<evidence type="ECO:0000256" key="1">
    <source>
        <dbReference type="ARBA" id="ARBA00007905"/>
    </source>
</evidence>
<dbReference type="PANTHER" id="PTHR43827">
    <property type="entry name" value="2,5-DIKETO-D-GLUCONIC ACID REDUCTASE"/>
    <property type="match status" value="1"/>
</dbReference>
<evidence type="ECO:0000256" key="2">
    <source>
        <dbReference type="ARBA" id="ARBA00022857"/>
    </source>
</evidence>
<sequence length="242" mass="28392">MDYFELSNGAKIPCLGTGPSAVYRRMNDINYKWKWISDIPLIGRLLYRIIYIFKRQKVSRQWVDVLSESLKVGNRLIDYSNSYGDGNLLGQAIIKSGIDRKELFIVSRASNSSQFIHSVREEFLKSLSNMELEYVDLYMFHWPVPSHFIETYKEIEKLYNEGLVKNIGICNCHQHHIEAILRECEIKPVVNEFEVHPLFTQKPLVKYCEDKGIRVIAYTPLAINDYRLRNYCCPLKLFEPKN</sequence>
<dbReference type="PRINTS" id="PR00069">
    <property type="entry name" value="ALDKETRDTASE"/>
</dbReference>
<evidence type="ECO:0000259" key="6">
    <source>
        <dbReference type="Pfam" id="PF00248"/>
    </source>
</evidence>
<organism evidence="7 8">
    <name type="scientific">Bacteroides caccae</name>
    <dbReference type="NCBI Taxonomy" id="47678"/>
    <lineage>
        <taxon>Bacteria</taxon>
        <taxon>Pseudomonadati</taxon>
        <taxon>Bacteroidota</taxon>
        <taxon>Bacteroidia</taxon>
        <taxon>Bacteroidales</taxon>
        <taxon>Bacteroidaceae</taxon>
        <taxon>Bacteroides</taxon>
    </lineage>
</organism>
<dbReference type="CDD" id="cd19071">
    <property type="entry name" value="AKR_AKR1-5-like"/>
    <property type="match status" value="1"/>
</dbReference>
<gene>
    <name evidence="7" type="ORF">DXA49_12780</name>
</gene>
<comment type="similarity">
    <text evidence="1">Belongs to the aldo/keto reductase family.</text>
</comment>
<dbReference type="PANTHER" id="PTHR43827:SF3">
    <property type="entry name" value="NADP-DEPENDENT OXIDOREDUCTASE DOMAIN-CONTAINING PROTEIN"/>
    <property type="match status" value="1"/>
</dbReference>
<comment type="caution">
    <text evidence="7">The sequence shown here is derived from an EMBL/GenBank/DDBJ whole genome shotgun (WGS) entry which is preliminary data.</text>
</comment>
<keyword evidence="3" id="KW-0560">Oxidoreductase</keyword>
<dbReference type="RefSeq" id="WP_122134527.1">
    <property type="nucleotide sequence ID" value="NZ_QSCQ01000021.1"/>
</dbReference>
<dbReference type="SUPFAM" id="SSF51430">
    <property type="entry name" value="NAD(P)-linked oxidoreductase"/>
    <property type="match status" value="1"/>
</dbReference>
<keyword evidence="2" id="KW-0521">NADP</keyword>
<dbReference type="Proteomes" id="UP000284431">
    <property type="component" value="Unassembled WGS sequence"/>
</dbReference>
<dbReference type="Gene3D" id="3.20.20.100">
    <property type="entry name" value="NADP-dependent oxidoreductase domain"/>
    <property type="match status" value="1"/>
</dbReference>
<evidence type="ECO:0000313" key="7">
    <source>
        <dbReference type="EMBL" id="RGY24619.1"/>
    </source>
</evidence>
<dbReference type="Pfam" id="PF00248">
    <property type="entry name" value="Aldo_ket_red"/>
    <property type="match status" value="1"/>
</dbReference>
<dbReference type="InterPro" id="IPR020471">
    <property type="entry name" value="AKR"/>
</dbReference>
<feature type="binding site" evidence="5">
    <location>
        <position position="141"/>
    </location>
    <ligand>
        <name>substrate</name>
    </ligand>
</feature>
<proteinExistence type="inferred from homology"/>
<dbReference type="InterPro" id="IPR023210">
    <property type="entry name" value="NADP_OxRdtase_dom"/>
</dbReference>
<dbReference type="AlphaFoldDB" id="A0A413J0I3"/>
<dbReference type="EMBL" id="QSCS01000020">
    <property type="protein sequence ID" value="RGY24619.1"/>
    <property type="molecule type" value="Genomic_DNA"/>
</dbReference>
<evidence type="ECO:0000256" key="5">
    <source>
        <dbReference type="PIRSR" id="PIRSR000097-2"/>
    </source>
</evidence>
<reference evidence="7 8" key="1">
    <citation type="submission" date="2018-08" db="EMBL/GenBank/DDBJ databases">
        <title>A genome reference for cultivated species of the human gut microbiota.</title>
        <authorList>
            <person name="Zou Y."/>
            <person name="Xue W."/>
            <person name="Luo G."/>
        </authorList>
    </citation>
    <scope>NUCLEOTIDE SEQUENCE [LARGE SCALE GENOMIC DNA]</scope>
    <source>
        <strain evidence="7 8">OF02-6LB</strain>
    </source>
</reference>
<dbReference type="InterPro" id="IPR036812">
    <property type="entry name" value="NAD(P)_OxRdtase_dom_sf"/>
</dbReference>
<evidence type="ECO:0000256" key="4">
    <source>
        <dbReference type="PIRSR" id="PIRSR000097-1"/>
    </source>
</evidence>
<dbReference type="GO" id="GO:0016616">
    <property type="term" value="F:oxidoreductase activity, acting on the CH-OH group of donors, NAD or NADP as acceptor"/>
    <property type="evidence" value="ECO:0007669"/>
    <property type="project" value="UniProtKB-ARBA"/>
</dbReference>
<feature type="domain" description="NADP-dependent oxidoreductase" evidence="6">
    <location>
        <begin position="63"/>
        <end position="222"/>
    </location>
</feature>
<evidence type="ECO:0000313" key="8">
    <source>
        <dbReference type="Proteomes" id="UP000284431"/>
    </source>
</evidence>
<name>A0A413J0I3_9BACE</name>
<feature type="active site" description="Proton donor" evidence="4">
    <location>
        <position position="83"/>
    </location>
</feature>